<keyword evidence="1" id="KW-0812">Transmembrane</keyword>
<feature type="transmembrane region" description="Helical" evidence="1">
    <location>
        <begin position="22"/>
        <end position="44"/>
    </location>
</feature>
<evidence type="ECO:0000256" key="1">
    <source>
        <dbReference type="SAM" id="Phobius"/>
    </source>
</evidence>
<protein>
    <submittedName>
        <fullName evidence="2">(rape) hypothetical protein</fullName>
    </submittedName>
</protein>
<organism evidence="2">
    <name type="scientific">Brassica napus</name>
    <name type="common">Rape</name>
    <dbReference type="NCBI Taxonomy" id="3708"/>
    <lineage>
        <taxon>Eukaryota</taxon>
        <taxon>Viridiplantae</taxon>
        <taxon>Streptophyta</taxon>
        <taxon>Embryophyta</taxon>
        <taxon>Tracheophyta</taxon>
        <taxon>Spermatophyta</taxon>
        <taxon>Magnoliopsida</taxon>
        <taxon>eudicotyledons</taxon>
        <taxon>Gunneridae</taxon>
        <taxon>Pentapetalae</taxon>
        <taxon>rosids</taxon>
        <taxon>malvids</taxon>
        <taxon>Brassicales</taxon>
        <taxon>Brassicaceae</taxon>
        <taxon>Brassiceae</taxon>
        <taxon>Brassica</taxon>
    </lineage>
</organism>
<gene>
    <name evidence="2" type="ORF">DARMORV10_C01P37790.1</name>
</gene>
<sequence length="93" mass="10825">MFSLFFFRFHLIFLEILYSRCFLLMCFVESSLAIVLILVVAINLQIRQREKLISPMVTLNVFARQVPDVLVLFNLTPNILDLLKHPSESTPNL</sequence>
<accession>A0A816RUA5</accession>
<keyword evidence="1" id="KW-0472">Membrane</keyword>
<name>A0A816RUA5_BRANA</name>
<keyword evidence="1" id="KW-1133">Transmembrane helix</keyword>
<dbReference type="EMBL" id="HG994365">
    <property type="protein sequence ID" value="CAF2075871.1"/>
    <property type="molecule type" value="Genomic_DNA"/>
</dbReference>
<reference evidence="2" key="1">
    <citation type="submission" date="2021-01" db="EMBL/GenBank/DDBJ databases">
        <authorList>
            <consortium name="Genoscope - CEA"/>
            <person name="William W."/>
        </authorList>
    </citation>
    <scope>NUCLEOTIDE SEQUENCE</scope>
</reference>
<evidence type="ECO:0000313" key="2">
    <source>
        <dbReference type="EMBL" id="CAF2075871.1"/>
    </source>
</evidence>
<dbReference type="AlphaFoldDB" id="A0A816RUA5"/>
<dbReference type="Proteomes" id="UP001295469">
    <property type="component" value="Chromosome C01"/>
</dbReference>
<proteinExistence type="predicted"/>